<evidence type="ECO:0000259" key="22">
    <source>
        <dbReference type="PROSITE" id="PS51332"/>
    </source>
</evidence>
<keyword evidence="11 19" id="KW-0808">Transferase</keyword>
<name>A0A0X8JJA4_9BACT</name>
<evidence type="ECO:0000256" key="16">
    <source>
        <dbReference type="ARBA" id="ARBA00023285"/>
    </source>
</evidence>
<comment type="catalytic activity">
    <reaction evidence="1">
        <text>(6S)-5-methyl-5,6,7,8-tetrahydrofolate + L-homocysteine = (6S)-5,6,7,8-tetrahydrofolate + L-methionine</text>
        <dbReference type="Rhea" id="RHEA:11172"/>
        <dbReference type="ChEBI" id="CHEBI:18608"/>
        <dbReference type="ChEBI" id="CHEBI:57453"/>
        <dbReference type="ChEBI" id="CHEBI:57844"/>
        <dbReference type="ChEBI" id="CHEBI:58199"/>
        <dbReference type="EC" id="2.1.1.13"/>
    </reaction>
</comment>
<dbReference type="InterPro" id="IPR036724">
    <property type="entry name" value="Cobalamin-bd_sf"/>
</dbReference>
<dbReference type="Pfam" id="PF02607">
    <property type="entry name" value="B12-binding_2"/>
    <property type="match status" value="1"/>
</dbReference>
<dbReference type="Gene3D" id="3.40.50.280">
    <property type="entry name" value="Cobalamin-binding domain"/>
    <property type="match status" value="1"/>
</dbReference>
<dbReference type="PROSITE" id="PS50972">
    <property type="entry name" value="PTERIN_BINDING"/>
    <property type="match status" value="1"/>
</dbReference>
<evidence type="ECO:0000256" key="14">
    <source>
        <dbReference type="ARBA" id="ARBA00022833"/>
    </source>
</evidence>
<feature type="binding site" evidence="19">
    <location>
        <position position="273"/>
    </location>
    <ligand>
        <name>Zn(2+)</name>
        <dbReference type="ChEBI" id="CHEBI:29105"/>
    </ligand>
</feature>
<dbReference type="PIRSF" id="PIRSF037472">
    <property type="entry name" value="DHPS_mtfrase"/>
    <property type="match status" value="1"/>
</dbReference>
<evidence type="ECO:0000256" key="18">
    <source>
        <dbReference type="ARBA" id="ARBA00031040"/>
    </source>
</evidence>
<feature type="domain" description="Hcy-binding" evidence="20">
    <location>
        <begin position="4"/>
        <end position="288"/>
    </location>
</feature>
<dbReference type="GO" id="GO:0032259">
    <property type="term" value="P:methylation"/>
    <property type="evidence" value="ECO:0007669"/>
    <property type="project" value="UniProtKB-KW"/>
</dbReference>
<evidence type="ECO:0000259" key="20">
    <source>
        <dbReference type="PROSITE" id="PS50970"/>
    </source>
</evidence>
<evidence type="ECO:0000256" key="3">
    <source>
        <dbReference type="ARBA" id="ARBA00001956"/>
    </source>
</evidence>
<evidence type="ECO:0000256" key="8">
    <source>
        <dbReference type="ARBA" id="ARBA00022603"/>
    </source>
</evidence>
<dbReference type="SUPFAM" id="SSF47644">
    <property type="entry name" value="Methionine synthase domain"/>
    <property type="match status" value="1"/>
</dbReference>
<feature type="domain" description="B12-binding N-terminal" evidence="23">
    <location>
        <begin position="587"/>
        <end position="681"/>
    </location>
</feature>
<feature type="binding site" evidence="19">
    <location>
        <position position="208"/>
    </location>
    <ligand>
        <name>Zn(2+)</name>
        <dbReference type="ChEBI" id="CHEBI:29105"/>
    </ligand>
</feature>
<comment type="cofactor">
    <cofactor evidence="3">
        <name>methylcob(III)alamin</name>
        <dbReference type="ChEBI" id="CHEBI:28115"/>
    </cofactor>
</comment>
<dbReference type="InterPro" id="IPR036589">
    <property type="entry name" value="HCY_dom_sf"/>
</dbReference>
<dbReference type="PANTHER" id="PTHR45833:SF1">
    <property type="entry name" value="METHIONINE SYNTHASE"/>
    <property type="match status" value="1"/>
</dbReference>
<evidence type="ECO:0000256" key="1">
    <source>
        <dbReference type="ARBA" id="ARBA00001700"/>
    </source>
</evidence>
<accession>A0A0X8JJA4</accession>
<evidence type="ECO:0000256" key="4">
    <source>
        <dbReference type="ARBA" id="ARBA00005178"/>
    </source>
</evidence>
<dbReference type="InterPro" id="IPR000489">
    <property type="entry name" value="Pterin-binding_dom"/>
</dbReference>
<dbReference type="AlphaFoldDB" id="A0A0X8JJA4"/>
<dbReference type="STRING" id="44742.AXF13_05480"/>
<dbReference type="GO" id="GO:0031419">
    <property type="term" value="F:cobalamin binding"/>
    <property type="evidence" value="ECO:0007669"/>
    <property type="project" value="UniProtKB-KW"/>
</dbReference>
<keyword evidence="15" id="KW-0486">Methionine biosynthesis</keyword>
<keyword evidence="14 19" id="KW-0862">Zinc</keyword>
<comment type="pathway">
    <text evidence="4">Amino-acid biosynthesis; L-methionine biosynthesis via de novo pathway; L-methionine from L-homocysteine (MetH route): step 1/1.</text>
</comment>
<dbReference type="Gene3D" id="1.10.1240.10">
    <property type="entry name" value="Methionine synthase domain"/>
    <property type="match status" value="1"/>
</dbReference>
<dbReference type="PANTHER" id="PTHR45833">
    <property type="entry name" value="METHIONINE SYNTHASE"/>
    <property type="match status" value="1"/>
</dbReference>
<dbReference type="PROSITE" id="PS50970">
    <property type="entry name" value="HCY"/>
    <property type="match status" value="1"/>
</dbReference>
<reference evidence="25" key="1">
    <citation type="submission" date="2016-02" db="EMBL/GenBank/DDBJ databases">
        <authorList>
            <person name="Holder M.E."/>
            <person name="Ajami N.J."/>
            <person name="Petrosino J.F."/>
        </authorList>
    </citation>
    <scope>NUCLEOTIDE SEQUENCE [LARGE SCALE GENOMIC DNA]</scope>
    <source>
        <strain evidence="25">CCUG 45958</strain>
    </source>
</reference>
<dbReference type="InterPro" id="IPR011005">
    <property type="entry name" value="Dihydropteroate_synth-like_sf"/>
</dbReference>
<evidence type="ECO:0000256" key="9">
    <source>
        <dbReference type="ARBA" id="ARBA00022605"/>
    </source>
</evidence>
<evidence type="ECO:0000313" key="25">
    <source>
        <dbReference type="Proteomes" id="UP000069241"/>
    </source>
</evidence>
<evidence type="ECO:0000256" key="6">
    <source>
        <dbReference type="ARBA" id="ARBA00012032"/>
    </source>
</evidence>
<dbReference type="SUPFAM" id="SSF52242">
    <property type="entry name" value="Cobalamin (vitamin B12)-binding domain"/>
    <property type="match status" value="1"/>
</dbReference>
<dbReference type="SUPFAM" id="SSF51717">
    <property type="entry name" value="Dihydropteroate synthetase-like"/>
    <property type="match status" value="1"/>
</dbReference>
<organism evidence="24 25">
    <name type="scientific">Desulfovibrio fairfieldensis</name>
    <dbReference type="NCBI Taxonomy" id="44742"/>
    <lineage>
        <taxon>Bacteria</taxon>
        <taxon>Pseudomonadati</taxon>
        <taxon>Thermodesulfobacteriota</taxon>
        <taxon>Desulfovibrionia</taxon>
        <taxon>Desulfovibrionales</taxon>
        <taxon>Desulfovibrionaceae</taxon>
        <taxon>Desulfovibrio</taxon>
    </lineage>
</organism>
<feature type="binding site" evidence="19">
    <location>
        <position position="274"/>
    </location>
    <ligand>
        <name>Zn(2+)</name>
        <dbReference type="ChEBI" id="CHEBI:29105"/>
    </ligand>
</feature>
<evidence type="ECO:0000256" key="12">
    <source>
        <dbReference type="ARBA" id="ARBA00022691"/>
    </source>
</evidence>
<dbReference type="InterPro" id="IPR003759">
    <property type="entry name" value="Cbl-bd_cap"/>
</dbReference>
<keyword evidence="10" id="KW-0846">Cobalamin</keyword>
<sequence length="801" mass="84706">MADMTFRQALGLGRPLLLDGAMGTMLQASGLPVGMSPEQFCMESPQVLRGIHKAYLDAGVDLLTTCTFGGNPYKLPKELDVFAFNKRMAEVAREAAHDAGRPVFVAGNVGPSGQFAKPLGPVEPRELIAGFAAQIRGLVAGGADLIFVETQFDLAEARAAVVAARRECDLPVMVSMTFEQGVSLTGSSPAIFAETMQNLGVDVVGTNCSLGPDQMLPVVRELLETCACPVMAEPNAGLPELRGNVTVFPLGPEEFAQKTAAFAGLGARILGGCCGTTPRHLAALAQAVRGMDYRPSEAARRDGICLTSRSQLVRIGAGEALVIIGERINPTGKKVLTQELQEGRFDAALQLADQQVEAGAGVLDVNVGASLVDETSLLPELAQRLIGRLTLPLSLDSSNAEAIAKALPYCPGSFLVNSISGEADRMDVLGPLCRDYGAPFILLPLQGAKLPVQASERIRIVENLLERAAGLGIPRRLVMVDILALAVSSKAEGGRQCLEMARWCRSQGLPTTLGLSNTSFGLPARELLNATFLCMAAGAGLTSCIANPSATRLREAVDAMRVLGAHDPHAESFIASYAEWKPAGGVTLRQGDKAGAAKTLGEAVLTGDKENVLPLLEAELEAGADPFALVRDTLIPAITEVGARYERREYFLPQLIRAAETMQTAFSHLKPRLEANRGPEERPVIVMATVEGDIHDIGKNIVALLLGNHGFDVVDAGKDVPAEAIVACALEHNARIIGLSALMTTTMVRMEDTIRLIRERDLPIKVMVGGAAVTQAFADAIGADAYCPDAVCAVRAAKTFV</sequence>
<dbReference type="Pfam" id="PF02310">
    <property type="entry name" value="B12-binding"/>
    <property type="match status" value="1"/>
</dbReference>
<dbReference type="PROSITE" id="PS51337">
    <property type="entry name" value="B12_BINDING_NTER"/>
    <property type="match status" value="1"/>
</dbReference>
<dbReference type="GO" id="GO:0008705">
    <property type="term" value="F:methionine synthase activity"/>
    <property type="evidence" value="ECO:0007669"/>
    <property type="project" value="UniProtKB-EC"/>
</dbReference>
<feature type="domain" description="Pterin-binding" evidence="21">
    <location>
        <begin position="321"/>
        <end position="564"/>
    </location>
</feature>
<evidence type="ECO:0000256" key="17">
    <source>
        <dbReference type="ARBA" id="ARBA00025552"/>
    </source>
</evidence>
<evidence type="ECO:0000256" key="10">
    <source>
        <dbReference type="ARBA" id="ARBA00022628"/>
    </source>
</evidence>
<keyword evidence="16" id="KW-0170">Cobalt</keyword>
<keyword evidence="25" id="KW-1185">Reference proteome</keyword>
<keyword evidence="8 19" id="KW-0489">Methyltransferase</keyword>
<dbReference type="InterPro" id="IPR036594">
    <property type="entry name" value="Meth_synthase_dom"/>
</dbReference>
<dbReference type="Pfam" id="PF02574">
    <property type="entry name" value="S-methyl_trans"/>
    <property type="match status" value="1"/>
</dbReference>
<dbReference type="Pfam" id="PF00809">
    <property type="entry name" value="Pterin_bind"/>
    <property type="match status" value="1"/>
</dbReference>
<evidence type="ECO:0000313" key="24">
    <source>
        <dbReference type="EMBL" id="AMD89607.1"/>
    </source>
</evidence>
<dbReference type="SMART" id="SM01018">
    <property type="entry name" value="B12-binding_2"/>
    <property type="match status" value="1"/>
</dbReference>
<evidence type="ECO:0000256" key="11">
    <source>
        <dbReference type="ARBA" id="ARBA00022679"/>
    </source>
</evidence>
<dbReference type="Gene3D" id="3.20.20.330">
    <property type="entry name" value="Homocysteine-binding-like domain"/>
    <property type="match status" value="1"/>
</dbReference>
<comment type="similarity">
    <text evidence="5">Belongs to the vitamin-B12 dependent methionine synthase family.</text>
</comment>
<dbReference type="KEGG" id="dfi:AXF13_05480"/>
<keyword evidence="13 19" id="KW-0479">Metal-binding</keyword>
<dbReference type="Proteomes" id="UP000069241">
    <property type="component" value="Chromosome"/>
</dbReference>
<evidence type="ECO:0000256" key="2">
    <source>
        <dbReference type="ARBA" id="ARBA00001947"/>
    </source>
</evidence>
<dbReference type="UniPathway" id="UPA00051">
    <property type="reaction ID" value="UER00081"/>
</dbReference>
<dbReference type="EMBL" id="CP014229">
    <property type="protein sequence ID" value="AMD89607.1"/>
    <property type="molecule type" value="Genomic_DNA"/>
</dbReference>
<dbReference type="GO" id="GO:0050667">
    <property type="term" value="P:homocysteine metabolic process"/>
    <property type="evidence" value="ECO:0007669"/>
    <property type="project" value="TreeGrafter"/>
</dbReference>
<dbReference type="SUPFAM" id="SSF82282">
    <property type="entry name" value="Homocysteine S-methyltransferase"/>
    <property type="match status" value="1"/>
</dbReference>
<keyword evidence="9" id="KW-0028">Amino-acid biosynthesis</keyword>
<feature type="domain" description="B12-binding" evidence="22">
    <location>
        <begin position="682"/>
        <end position="801"/>
    </location>
</feature>
<comment type="function">
    <text evidence="17">Catalyzes the transfer of a methyl group from methyl-cobalamin to homocysteine, yielding enzyme-bound cob(I)alamin and methionine. Subsequently, remethylates the cofactor using methyltetrahydrofolate.</text>
</comment>
<dbReference type="GO" id="GO:0046653">
    <property type="term" value="P:tetrahydrofolate metabolic process"/>
    <property type="evidence" value="ECO:0007669"/>
    <property type="project" value="TreeGrafter"/>
</dbReference>
<dbReference type="InterPro" id="IPR017215">
    <property type="entry name" value="MetH_bac"/>
</dbReference>
<evidence type="ECO:0000259" key="21">
    <source>
        <dbReference type="PROSITE" id="PS50972"/>
    </source>
</evidence>
<evidence type="ECO:0000256" key="19">
    <source>
        <dbReference type="PROSITE-ProRule" id="PRU00333"/>
    </source>
</evidence>
<evidence type="ECO:0000256" key="7">
    <source>
        <dbReference type="ARBA" id="ARBA00013998"/>
    </source>
</evidence>
<evidence type="ECO:0000256" key="15">
    <source>
        <dbReference type="ARBA" id="ARBA00023167"/>
    </source>
</evidence>
<dbReference type="Gene3D" id="3.20.20.20">
    <property type="entry name" value="Dihydropteroate synthase-like"/>
    <property type="match status" value="1"/>
</dbReference>
<protein>
    <recommendedName>
        <fullName evidence="7">Methionine synthase</fullName>
        <ecNumber evidence="6">2.1.1.13</ecNumber>
    </recommendedName>
    <alternativeName>
        <fullName evidence="18">5-methyltetrahydrofolate--homocysteine methyltransferase</fullName>
    </alternativeName>
</protein>
<evidence type="ECO:0000256" key="13">
    <source>
        <dbReference type="ARBA" id="ARBA00022723"/>
    </source>
</evidence>
<keyword evidence="12" id="KW-0949">S-adenosyl-L-methionine</keyword>
<dbReference type="GO" id="GO:0046872">
    <property type="term" value="F:metal ion binding"/>
    <property type="evidence" value="ECO:0007669"/>
    <property type="project" value="UniProtKB-KW"/>
</dbReference>
<gene>
    <name evidence="24" type="ORF">AXF13_05480</name>
</gene>
<dbReference type="GO" id="GO:0005829">
    <property type="term" value="C:cytosol"/>
    <property type="evidence" value="ECO:0007669"/>
    <property type="project" value="TreeGrafter"/>
</dbReference>
<dbReference type="InterPro" id="IPR006158">
    <property type="entry name" value="Cobalamin-bd"/>
</dbReference>
<evidence type="ECO:0000259" key="23">
    <source>
        <dbReference type="PROSITE" id="PS51337"/>
    </source>
</evidence>
<proteinExistence type="inferred from homology"/>
<dbReference type="CDD" id="cd02070">
    <property type="entry name" value="corrinoid_protein_B12-BD"/>
    <property type="match status" value="1"/>
</dbReference>
<dbReference type="InterPro" id="IPR050554">
    <property type="entry name" value="Met_Synthase/Corrinoid"/>
</dbReference>
<dbReference type="PROSITE" id="PS51332">
    <property type="entry name" value="B12_BINDING"/>
    <property type="match status" value="1"/>
</dbReference>
<evidence type="ECO:0000256" key="5">
    <source>
        <dbReference type="ARBA" id="ARBA00010398"/>
    </source>
</evidence>
<dbReference type="EC" id="2.1.1.13" evidence="6"/>
<dbReference type="InterPro" id="IPR003726">
    <property type="entry name" value="HCY_dom"/>
</dbReference>
<comment type="cofactor">
    <cofactor evidence="2 19">
        <name>Zn(2+)</name>
        <dbReference type="ChEBI" id="CHEBI:29105"/>
    </cofactor>
</comment>